<comment type="caution">
    <text evidence="1">The sequence shown here is derived from an EMBL/GenBank/DDBJ whole genome shotgun (WGS) entry which is preliminary data.</text>
</comment>
<name>A0A162DG53_9MYCO</name>
<evidence type="ECO:0000313" key="2">
    <source>
        <dbReference type="Proteomes" id="UP000077342"/>
    </source>
</evidence>
<dbReference type="Proteomes" id="UP000077342">
    <property type="component" value="Unassembled WGS sequence"/>
</dbReference>
<sequence>MVSGRPQPVGWRTAMVVVLLGGRVIAKSWPVAVGRRGAGVRVVVVLASAARPSASVLLVGWVRAVPVAVRPRAAWRPAVQRRTSVCRAVQFPGVWAAAVVRRRLAVVPMVGRVVRVVPAQPGHPPCLL</sequence>
<keyword evidence="2" id="KW-1185">Reference proteome</keyword>
<proteinExistence type="predicted"/>
<organism evidence="1 2">
    <name type="scientific">Mycobacterium ostraviense</name>
    <dbReference type="NCBI Taxonomy" id="2738409"/>
    <lineage>
        <taxon>Bacteria</taxon>
        <taxon>Bacillati</taxon>
        <taxon>Actinomycetota</taxon>
        <taxon>Actinomycetes</taxon>
        <taxon>Mycobacteriales</taxon>
        <taxon>Mycobacteriaceae</taxon>
        <taxon>Mycobacterium</taxon>
    </lineage>
</organism>
<dbReference type="EMBL" id="LWCI01000166">
    <property type="protein sequence ID" value="KZS56912.1"/>
    <property type="molecule type" value="Genomic_DNA"/>
</dbReference>
<dbReference type="AlphaFoldDB" id="A0A162DG53"/>
<gene>
    <name evidence="1" type="ORF">A4G28_13535</name>
</gene>
<protein>
    <submittedName>
        <fullName evidence="1">Uncharacterized protein</fullName>
    </submittedName>
</protein>
<evidence type="ECO:0000313" key="1">
    <source>
        <dbReference type="EMBL" id="KZS56912.1"/>
    </source>
</evidence>
<reference evidence="2" key="1">
    <citation type="submission" date="2016-04" db="EMBL/GenBank/DDBJ databases">
        <authorList>
            <person name="Strapagiel D."/>
            <person name="Borowka P."/>
            <person name="Marciniak B."/>
            <person name="Bakula Z."/>
            <person name="Van Ingen J."/>
            <person name="Safianowska A."/>
            <person name="Dziadek J."/>
            <person name="Jagielski T."/>
        </authorList>
    </citation>
    <scope>NUCLEOTIDE SEQUENCE [LARGE SCALE GENOMIC DNA]</scope>
    <source>
        <strain evidence="2">1010001458</strain>
    </source>
</reference>
<accession>A0A162DG53</accession>